<gene>
    <name evidence="2" type="ORF">B0T14DRAFT_517086</name>
</gene>
<comment type="caution">
    <text evidence="2">The sequence shown here is derived from an EMBL/GenBank/DDBJ whole genome shotgun (WGS) entry which is preliminary data.</text>
</comment>
<keyword evidence="1" id="KW-0732">Signal</keyword>
<reference evidence="2" key="1">
    <citation type="submission" date="2023-06" db="EMBL/GenBank/DDBJ databases">
        <title>Genome-scale phylogeny and comparative genomics of the fungal order Sordariales.</title>
        <authorList>
            <consortium name="Lawrence Berkeley National Laboratory"/>
            <person name="Hensen N."/>
            <person name="Bonometti L."/>
            <person name="Westerberg I."/>
            <person name="Brannstrom I.O."/>
            <person name="Guillou S."/>
            <person name="Cros-Aarteil S."/>
            <person name="Calhoun S."/>
            <person name="Haridas S."/>
            <person name="Kuo A."/>
            <person name="Mondo S."/>
            <person name="Pangilinan J."/>
            <person name="Riley R."/>
            <person name="Labutti K."/>
            <person name="Andreopoulos B."/>
            <person name="Lipzen A."/>
            <person name="Chen C."/>
            <person name="Yanf M."/>
            <person name="Daum C."/>
            <person name="Ng V."/>
            <person name="Clum A."/>
            <person name="Steindorff A."/>
            <person name="Ohm R."/>
            <person name="Martin F."/>
            <person name="Silar P."/>
            <person name="Natvig D."/>
            <person name="Lalanne C."/>
            <person name="Gautier V."/>
            <person name="Ament-Velasquez S.L."/>
            <person name="Kruys A."/>
            <person name="Hutchinson M.I."/>
            <person name="Powell A.J."/>
            <person name="Barry K."/>
            <person name="Miller A.N."/>
            <person name="Grigoriev I.V."/>
            <person name="Debuchy R."/>
            <person name="Gladieux P."/>
            <person name="Thoren M.H."/>
            <person name="Johannesson H."/>
        </authorList>
    </citation>
    <scope>NUCLEOTIDE SEQUENCE</scope>
    <source>
        <strain evidence="2">CBS 606.72</strain>
    </source>
</reference>
<accession>A0AA40C3V6</accession>
<keyword evidence="3" id="KW-1185">Reference proteome</keyword>
<feature type="chain" id="PRO_5041331895" description="Secreted protein" evidence="1">
    <location>
        <begin position="19"/>
        <end position="162"/>
    </location>
</feature>
<evidence type="ECO:0008006" key="4">
    <source>
        <dbReference type="Google" id="ProtNLM"/>
    </source>
</evidence>
<feature type="signal peptide" evidence="1">
    <location>
        <begin position="1"/>
        <end position="18"/>
    </location>
</feature>
<organism evidence="2 3">
    <name type="scientific">Immersiella caudata</name>
    <dbReference type="NCBI Taxonomy" id="314043"/>
    <lineage>
        <taxon>Eukaryota</taxon>
        <taxon>Fungi</taxon>
        <taxon>Dikarya</taxon>
        <taxon>Ascomycota</taxon>
        <taxon>Pezizomycotina</taxon>
        <taxon>Sordariomycetes</taxon>
        <taxon>Sordariomycetidae</taxon>
        <taxon>Sordariales</taxon>
        <taxon>Lasiosphaeriaceae</taxon>
        <taxon>Immersiella</taxon>
    </lineage>
</organism>
<evidence type="ECO:0000313" key="2">
    <source>
        <dbReference type="EMBL" id="KAK0623809.1"/>
    </source>
</evidence>
<dbReference type="AlphaFoldDB" id="A0AA40C3V6"/>
<evidence type="ECO:0000313" key="3">
    <source>
        <dbReference type="Proteomes" id="UP001175000"/>
    </source>
</evidence>
<protein>
    <recommendedName>
        <fullName evidence="4">Secreted protein</fullName>
    </recommendedName>
</protein>
<evidence type="ECO:0000256" key="1">
    <source>
        <dbReference type="SAM" id="SignalP"/>
    </source>
</evidence>
<name>A0AA40C3V6_9PEZI</name>
<dbReference type="Proteomes" id="UP001175000">
    <property type="component" value="Unassembled WGS sequence"/>
</dbReference>
<dbReference type="EMBL" id="JAULSU010000003">
    <property type="protein sequence ID" value="KAK0623809.1"/>
    <property type="molecule type" value="Genomic_DNA"/>
</dbReference>
<sequence>MFLALNFTACLTVSISLGLRNPRFLRDRKAPFASVTSAKRTLHWVPATSEAKTSRRKVLAIRGHSLQQRMNLSTRETCLSAQLWSFKDHISVLISTLCPTVQEIFDSDERICCHTKNCQNASPDNGHVAPERRLSILFNGRATWKLENQAARQSMVRRLPGI</sequence>
<proteinExistence type="predicted"/>